<evidence type="ECO:0000256" key="1">
    <source>
        <dbReference type="SAM" id="MobiDB-lite"/>
    </source>
</evidence>
<dbReference type="GO" id="GO:0004040">
    <property type="term" value="F:amidase activity"/>
    <property type="evidence" value="ECO:0007669"/>
    <property type="project" value="InterPro"/>
</dbReference>
<dbReference type="InterPro" id="IPR002901">
    <property type="entry name" value="MGlyc_endo_b_GlcNAc-like_dom"/>
</dbReference>
<gene>
    <name evidence="4" type="ORF">BG53_00370</name>
</gene>
<dbReference type="Proteomes" id="UP000053750">
    <property type="component" value="Unassembled WGS sequence"/>
</dbReference>
<sequence length="351" mass="37000">MYSKKNRSLQFVCVLSAIFILILTTGMLVATTENEPSAANAYAASLLTAVEGRKPEKSQQKPVPPPVSAAAALRKPTEPVGTLALSSVSAAASADSVAKSLDTPARPLPPSPAAKRYKVTAYHLNVRANADLSSDIIRVAEKGAVLDVVSATGNGWFKLAGEGYVSGKYVQPASLTGKVSGQVAVLSATMPPGARTEVKPEPAIAIHKLGNVQKPSSAVNSRSGLTESHIADLLTNTALAEQGLEQAILEIENEYGINAYFTIAVMKLESGNGKSRLARNKNNLFGLMARSGALSFETKGDSIRKFGQLIAKNYVGQGYATIEKVAGKYCPVNPGWPGLVKGIMKSDYRKL</sequence>
<dbReference type="Pfam" id="PF08239">
    <property type="entry name" value="SH3_3"/>
    <property type="match status" value="1"/>
</dbReference>
<dbReference type="EMBL" id="JFHU01000101">
    <property type="protein sequence ID" value="EXX89293.1"/>
    <property type="molecule type" value="Genomic_DNA"/>
</dbReference>
<reference evidence="4 5" key="1">
    <citation type="submission" date="2014-02" db="EMBL/GenBank/DDBJ databases">
        <title>Genome sequence of Paenibacillus darwinianus reveals adaptive mechanisms for survival in Antarctic soils.</title>
        <authorList>
            <person name="Dsouza M."/>
            <person name="Taylor M.W."/>
            <person name="Turner S.J."/>
            <person name="Aislabie J."/>
        </authorList>
    </citation>
    <scope>NUCLEOTIDE SEQUENCE [LARGE SCALE GENOMIC DNA]</scope>
    <source>
        <strain evidence="4 5">CE1</strain>
    </source>
</reference>
<evidence type="ECO:0000313" key="5">
    <source>
        <dbReference type="Proteomes" id="UP000053750"/>
    </source>
</evidence>
<dbReference type="Pfam" id="PF01832">
    <property type="entry name" value="Glucosaminidase"/>
    <property type="match status" value="1"/>
</dbReference>
<feature type="domain" description="SH3b" evidence="3">
    <location>
        <begin position="124"/>
        <end position="171"/>
    </location>
</feature>
<dbReference type="Gene3D" id="2.30.30.40">
    <property type="entry name" value="SH3 Domains"/>
    <property type="match status" value="1"/>
</dbReference>
<dbReference type="AlphaFoldDB" id="A0A9W5W7B7"/>
<name>A0A9W5W7B7_9BACL</name>
<dbReference type="Gene3D" id="1.10.530.10">
    <property type="match status" value="1"/>
</dbReference>
<accession>A0A9W5W7B7</accession>
<feature type="domain" description="Mannosyl-glycoprotein endo-beta-N-acetylglucosamidase-like" evidence="2">
    <location>
        <begin position="247"/>
        <end position="346"/>
    </location>
</feature>
<proteinExistence type="predicted"/>
<evidence type="ECO:0008006" key="6">
    <source>
        <dbReference type="Google" id="ProtNLM"/>
    </source>
</evidence>
<protein>
    <recommendedName>
        <fullName evidence="6">SH3b domain-containing protein</fullName>
    </recommendedName>
</protein>
<evidence type="ECO:0000313" key="4">
    <source>
        <dbReference type="EMBL" id="EXX89293.1"/>
    </source>
</evidence>
<organism evidence="4 5">
    <name type="scientific">Paenibacillus darwinianus</name>
    <dbReference type="NCBI Taxonomy" id="1380763"/>
    <lineage>
        <taxon>Bacteria</taxon>
        <taxon>Bacillati</taxon>
        <taxon>Bacillota</taxon>
        <taxon>Bacilli</taxon>
        <taxon>Bacillales</taxon>
        <taxon>Paenibacillaceae</taxon>
        <taxon>Paenibacillus</taxon>
    </lineage>
</organism>
<comment type="caution">
    <text evidence="4">The sequence shown here is derived from an EMBL/GenBank/DDBJ whole genome shotgun (WGS) entry which is preliminary data.</text>
</comment>
<keyword evidence="5" id="KW-1185">Reference proteome</keyword>
<dbReference type="InterPro" id="IPR003646">
    <property type="entry name" value="SH3-like_bac-type"/>
</dbReference>
<evidence type="ECO:0000259" key="2">
    <source>
        <dbReference type="Pfam" id="PF01832"/>
    </source>
</evidence>
<feature type="region of interest" description="Disordered" evidence="1">
    <location>
        <begin position="53"/>
        <end position="72"/>
    </location>
</feature>
<evidence type="ECO:0000259" key="3">
    <source>
        <dbReference type="Pfam" id="PF08239"/>
    </source>
</evidence>